<reference evidence="2 3" key="1">
    <citation type="submission" date="2024-03" db="EMBL/GenBank/DDBJ databases">
        <title>Human intestinal bacterial collection.</title>
        <authorList>
            <person name="Pauvert C."/>
            <person name="Hitch T.C.A."/>
            <person name="Clavel T."/>
        </authorList>
    </citation>
    <scope>NUCLEOTIDE SEQUENCE [LARGE SCALE GENOMIC DNA]</scope>
    <source>
        <strain evidence="2 3">CLA-AA-H192</strain>
    </source>
</reference>
<dbReference type="RefSeq" id="WP_349136973.1">
    <property type="nucleotide sequence ID" value="NZ_JBBMFF010000270.1"/>
</dbReference>
<dbReference type="InterPro" id="IPR010093">
    <property type="entry name" value="SinI_DNA-bd"/>
</dbReference>
<dbReference type="InterPro" id="IPR041657">
    <property type="entry name" value="HTH_17"/>
</dbReference>
<dbReference type="Proteomes" id="UP001491552">
    <property type="component" value="Unassembled WGS sequence"/>
</dbReference>
<keyword evidence="3" id="KW-1185">Reference proteome</keyword>
<name>A0ABV1GA30_9FIRM</name>
<feature type="domain" description="Helix-turn-helix" evidence="1">
    <location>
        <begin position="19"/>
        <end position="65"/>
    </location>
</feature>
<comment type="caution">
    <text evidence="2">The sequence shown here is derived from an EMBL/GenBank/DDBJ whole genome shotgun (WGS) entry which is preliminary data.</text>
</comment>
<evidence type="ECO:0000313" key="2">
    <source>
        <dbReference type="EMBL" id="MEQ2512291.1"/>
    </source>
</evidence>
<dbReference type="Pfam" id="PF12728">
    <property type="entry name" value="HTH_17"/>
    <property type="match status" value="1"/>
</dbReference>
<dbReference type="EMBL" id="JBBMFF010000270">
    <property type="protein sequence ID" value="MEQ2512291.1"/>
    <property type="molecule type" value="Genomic_DNA"/>
</dbReference>
<proteinExistence type="predicted"/>
<organism evidence="2 3">
    <name type="scientific">Faecousia intestinalis</name>
    <dbReference type="NCBI Taxonomy" id="3133167"/>
    <lineage>
        <taxon>Bacteria</taxon>
        <taxon>Bacillati</taxon>
        <taxon>Bacillota</taxon>
        <taxon>Clostridia</taxon>
        <taxon>Eubacteriales</taxon>
        <taxon>Oscillospiraceae</taxon>
        <taxon>Faecousia</taxon>
    </lineage>
</organism>
<evidence type="ECO:0000313" key="3">
    <source>
        <dbReference type="Proteomes" id="UP001491552"/>
    </source>
</evidence>
<accession>A0ABV1GA30</accession>
<evidence type="ECO:0000259" key="1">
    <source>
        <dbReference type="Pfam" id="PF12728"/>
    </source>
</evidence>
<protein>
    <submittedName>
        <fullName evidence="2">Helix-turn-helix domain-containing protein</fullName>
    </submittedName>
</protein>
<sequence>MESQVAYKLLFTEYPDVVNVEQMCEMLGGICDKTAYRLLKSGEIKSFIVGRHYRIPKLNILEYLELIDKSNA</sequence>
<dbReference type="NCBIfam" id="TIGR01764">
    <property type="entry name" value="excise"/>
    <property type="match status" value="1"/>
</dbReference>
<gene>
    <name evidence="2" type="ORF">WMO66_13740</name>
</gene>